<evidence type="ECO:0000256" key="6">
    <source>
        <dbReference type="SAM" id="MobiDB-lite"/>
    </source>
</evidence>
<dbReference type="PANTHER" id="PTHR31422:SF0">
    <property type="entry name" value="MYOSIN-BINDING PROTEIN 7"/>
    <property type="match status" value="1"/>
</dbReference>
<dbReference type="PANTHER" id="PTHR31422">
    <property type="entry name" value="BNAANNG28530D PROTEIN"/>
    <property type="match status" value="1"/>
</dbReference>
<evidence type="ECO:0000313" key="8">
    <source>
        <dbReference type="EMBL" id="KAK8554094.1"/>
    </source>
</evidence>
<comment type="caution">
    <text evidence="8">The sequence shown here is derived from an EMBL/GenBank/DDBJ whole genome shotgun (WGS) entry which is preliminary data.</text>
</comment>
<reference evidence="8 9" key="1">
    <citation type="journal article" date="2024" name="G3 (Bethesda)">
        <title>Genome assembly of Hibiscus sabdariffa L. provides insights into metabolisms of medicinal natural products.</title>
        <authorList>
            <person name="Kim T."/>
        </authorList>
    </citation>
    <scope>NUCLEOTIDE SEQUENCE [LARGE SCALE GENOMIC DNA]</scope>
    <source>
        <strain evidence="8">TK-2024</strain>
        <tissue evidence="8">Old leaves</tissue>
    </source>
</reference>
<dbReference type="EMBL" id="JBBPBM010000019">
    <property type="protein sequence ID" value="KAK8554094.1"/>
    <property type="molecule type" value="Genomic_DNA"/>
</dbReference>
<sequence length="638" mass="72456">MESEISSRPRDSLKCCDCGCPTCSLIGKPSSTWFRSVKRKYDEFETGNQFFVPEFDLYSNPKVQIENECEALRETVSTQQATIKDLHAELEKERNASSSAASEAMSMILKLQKQKAEIQMEASQFMRFAEEKMAHDQEEILALEDLLYKREQADESLEALDYKHMMMSFGLEDEAEGEKDGEIQSTGMDVNFDAQVDLPAYDYPPLKCGLNENPGHEVEDVEKYAFGETPDTGEQLRNLEQRILQEEMKTSSSQMDGGFPVKNLEEMNFQVETNPSSSQMDEDFPVRNFEQRNSQVETNPSSSQVDEGFPVRNLEQRNFQVETNPSSSQMDGNFPVRNLEQMNLQVKTNPSRSQIDGGFPVRNLEQRNLQVKTNLSSSQMDGSFPGTKNVLEKVIVGHSPRRARHSRRFSTDSYNSFLAKETASEFTIDSPRFNIGSPRFNATYKKMEFVSKMDGVSSSRRMDNTSEVADDMSDRVYTIDSVHHGAAYNEATKPKPGTETADEYASTPRGEFNLPDACDPDIKKLYTRLQALEADRESMRQALLSMRTDKAQLVLLKEIAQHLSKEMPSNRQVAKPSILGSLPFISVFKWIASLIFWRQRARRSKYLYGLSPNNVGLLMLLDKGPRLGQWRCLSSTQV</sequence>
<dbReference type="PROSITE" id="PS51775">
    <property type="entry name" value="GTD_BINDING"/>
    <property type="match status" value="1"/>
</dbReference>
<keyword evidence="9" id="KW-1185">Reference proteome</keyword>
<gene>
    <name evidence="8" type="ORF">V6N12_031071</name>
</gene>
<feature type="domain" description="GTD-binding" evidence="7">
    <location>
        <begin position="67"/>
        <end position="168"/>
    </location>
</feature>
<keyword evidence="3" id="KW-1133">Transmembrane helix</keyword>
<evidence type="ECO:0000313" key="9">
    <source>
        <dbReference type="Proteomes" id="UP001472677"/>
    </source>
</evidence>
<evidence type="ECO:0000256" key="2">
    <source>
        <dbReference type="ARBA" id="ARBA00022692"/>
    </source>
</evidence>
<feature type="coiled-coil region" evidence="5">
    <location>
        <begin position="62"/>
        <end position="96"/>
    </location>
</feature>
<comment type="subcellular location">
    <subcellularLocation>
        <location evidence="1">Membrane</location>
    </subcellularLocation>
</comment>
<dbReference type="Pfam" id="PF04576">
    <property type="entry name" value="Zein-binding"/>
    <property type="match status" value="1"/>
</dbReference>
<dbReference type="InterPro" id="IPR007656">
    <property type="entry name" value="GTD-bd"/>
</dbReference>
<proteinExistence type="predicted"/>
<organism evidence="8 9">
    <name type="scientific">Hibiscus sabdariffa</name>
    <name type="common">roselle</name>
    <dbReference type="NCBI Taxonomy" id="183260"/>
    <lineage>
        <taxon>Eukaryota</taxon>
        <taxon>Viridiplantae</taxon>
        <taxon>Streptophyta</taxon>
        <taxon>Embryophyta</taxon>
        <taxon>Tracheophyta</taxon>
        <taxon>Spermatophyta</taxon>
        <taxon>Magnoliopsida</taxon>
        <taxon>eudicotyledons</taxon>
        <taxon>Gunneridae</taxon>
        <taxon>Pentapetalae</taxon>
        <taxon>rosids</taxon>
        <taxon>malvids</taxon>
        <taxon>Malvales</taxon>
        <taxon>Malvaceae</taxon>
        <taxon>Malvoideae</taxon>
        <taxon>Hibiscus</taxon>
    </lineage>
</organism>
<feature type="coiled-coil region" evidence="5">
    <location>
        <begin position="522"/>
        <end position="549"/>
    </location>
</feature>
<keyword evidence="2" id="KW-0812">Transmembrane</keyword>
<evidence type="ECO:0000256" key="4">
    <source>
        <dbReference type="ARBA" id="ARBA00023136"/>
    </source>
</evidence>
<feature type="region of interest" description="Disordered" evidence="6">
    <location>
        <begin position="489"/>
        <end position="511"/>
    </location>
</feature>
<accession>A0ABR2E7U9</accession>
<protein>
    <recommendedName>
        <fullName evidence="7">GTD-binding domain-containing protein</fullName>
    </recommendedName>
</protein>
<keyword evidence="4" id="KW-0472">Membrane</keyword>
<keyword evidence="5" id="KW-0175">Coiled coil</keyword>
<evidence type="ECO:0000256" key="5">
    <source>
        <dbReference type="SAM" id="Coils"/>
    </source>
</evidence>
<evidence type="ECO:0000256" key="1">
    <source>
        <dbReference type="ARBA" id="ARBA00004370"/>
    </source>
</evidence>
<name>A0ABR2E7U9_9ROSI</name>
<dbReference type="Proteomes" id="UP001472677">
    <property type="component" value="Unassembled WGS sequence"/>
</dbReference>
<evidence type="ECO:0000256" key="3">
    <source>
        <dbReference type="ARBA" id="ARBA00022989"/>
    </source>
</evidence>
<evidence type="ECO:0000259" key="7">
    <source>
        <dbReference type="PROSITE" id="PS51775"/>
    </source>
</evidence>